<gene>
    <name evidence="1" type="ORF">IQ260_15370</name>
</gene>
<keyword evidence="2" id="KW-1185">Reference proteome</keyword>
<protein>
    <submittedName>
        <fullName evidence="1">Uncharacterized protein</fullName>
    </submittedName>
</protein>
<dbReference type="AlphaFoldDB" id="A0A929F682"/>
<name>A0A929F682_LEPEC</name>
<proteinExistence type="predicted"/>
<dbReference type="EMBL" id="JADEXP010000136">
    <property type="protein sequence ID" value="MBE9068030.1"/>
    <property type="molecule type" value="Genomic_DNA"/>
</dbReference>
<accession>A0A929F682</accession>
<reference evidence="1" key="1">
    <citation type="submission" date="2020-10" db="EMBL/GenBank/DDBJ databases">
        <authorList>
            <person name="Castelo-Branco R."/>
            <person name="Eusebio N."/>
            <person name="Adriana R."/>
            <person name="Vieira A."/>
            <person name="Brugerolle De Fraissinette N."/>
            <person name="Rezende De Castro R."/>
            <person name="Schneider M.P."/>
            <person name="Vasconcelos V."/>
            <person name="Leao P.N."/>
        </authorList>
    </citation>
    <scope>NUCLEOTIDE SEQUENCE</scope>
    <source>
        <strain evidence="1">LEGE 11479</strain>
    </source>
</reference>
<dbReference type="Proteomes" id="UP000615026">
    <property type="component" value="Unassembled WGS sequence"/>
</dbReference>
<evidence type="ECO:0000313" key="1">
    <source>
        <dbReference type="EMBL" id="MBE9068030.1"/>
    </source>
</evidence>
<sequence length="76" mass="9172">MTYLRMTVITVSDSFIWQSERHECRGYHNRCRIFHESGIYPMVRRPLVIKRCVMRERKSLGDNVWGYFQKPFAVST</sequence>
<organism evidence="1 2">
    <name type="scientific">Leptolyngbya cf. ectocarpi LEGE 11479</name>
    <dbReference type="NCBI Taxonomy" id="1828722"/>
    <lineage>
        <taxon>Bacteria</taxon>
        <taxon>Bacillati</taxon>
        <taxon>Cyanobacteriota</taxon>
        <taxon>Cyanophyceae</taxon>
        <taxon>Leptolyngbyales</taxon>
        <taxon>Leptolyngbyaceae</taxon>
        <taxon>Leptolyngbya group</taxon>
        <taxon>Leptolyngbya</taxon>
    </lineage>
</organism>
<evidence type="ECO:0000313" key="2">
    <source>
        <dbReference type="Proteomes" id="UP000615026"/>
    </source>
</evidence>
<comment type="caution">
    <text evidence="1">The sequence shown here is derived from an EMBL/GenBank/DDBJ whole genome shotgun (WGS) entry which is preliminary data.</text>
</comment>